<organism evidence="2 3">
    <name type="scientific">Naematelia encephala</name>
    <dbReference type="NCBI Taxonomy" id="71784"/>
    <lineage>
        <taxon>Eukaryota</taxon>
        <taxon>Fungi</taxon>
        <taxon>Dikarya</taxon>
        <taxon>Basidiomycota</taxon>
        <taxon>Agaricomycotina</taxon>
        <taxon>Tremellomycetes</taxon>
        <taxon>Tremellales</taxon>
        <taxon>Naemateliaceae</taxon>
        <taxon>Naematelia</taxon>
    </lineage>
</organism>
<dbReference type="OrthoDB" id="2565091at2759"/>
<feature type="compositionally biased region" description="Polar residues" evidence="1">
    <location>
        <begin position="500"/>
        <end position="516"/>
    </location>
</feature>
<gene>
    <name evidence="2" type="ORF">BCR39DRAFT_544980</name>
</gene>
<evidence type="ECO:0000313" key="2">
    <source>
        <dbReference type="EMBL" id="ORY25181.1"/>
    </source>
</evidence>
<feature type="compositionally biased region" description="Basic and acidic residues" evidence="1">
    <location>
        <begin position="572"/>
        <end position="584"/>
    </location>
</feature>
<accession>A0A1Y2ARK7</accession>
<feature type="compositionally biased region" description="Low complexity" evidence="1">
    <location>
        <begin position="402"/>
        <end position="412"/>
    </location>
</feature>
<feature type="region of interest" description="Disordered" evidence="1">
    <location>
        <begin position="336"/>
        <end position="418"/>
    </location>
</feature>
<name>A0A1Y2ARK7_9TREE</name>
<sequence>MASPLSPFPAGTVNGMSVSSTGSVKSFNINRVLYIENLDETLIEHQLEPQTPTEGENQDHTKSNSTYPAASSSVLEQTPLHSSGCQQPHVPTHQNSLLPSLHASFPSAVEDIHSPFNRSGIDGLAYDAARDDQVMRDSAQTDIFTAQQPVVNDPVAIKFGRASGRVVMLGENKSTPAVVSSSAAKPRPLPSPPPVAPVDDIRSQKANMVDLPRSTPSSFNDSRRFNWNGPASDGHSTEPADGTAASEESHNTAASAPQLHLPPPPSVPPPASSSSHTTTAHADLPLLMASHLLSTHAAALMQNSNNLKDLGELMHRMARESLDWGNVLMGMTMKGKENQVQSEEDRRPTPFPFEGPPSSVEQGETEPDREVLVTPDVGEADRLTPIPARPSLTRIRTQSKLSTTSDTHTTRPTTPPQHDHVLSQLAAAGQADIQASIQWLDEAERLGREGWTSIHQAEAAWMNAMSSLRAMVNSTQALALQEQGHIQRPPQDYSQPPERVSSSPLESSNDHSTGYTENDLGFESPLHRKSTNHARPGSRMTGGSATRVGSGSGPGTGRKLSKRSGPVTTSVREIRLGQTDDRNFKGKRHWWSRRRSGSGSMSTLRA</sequence>
<reference evidence="2 3" key="1">
    <citation type="submission" date="2016-07" db="EMBL/GenBank/DDBJ databases">
        <title>Pervasive Adenine N6-methylation of Active Genes in Fungi.</title>
        <authorList>
            <consortium name="DOE Joint Genome Institute"/>
            <person name="Mondo S.J."/>
            <person name="Dannebaum R.O."/>
            <person name="Kuo R.C."/>
            <person name="Labutti K."/>
            <person name="Haridas S."/>
            <person name="Kuo A."/>
            <person name="Salamov A."/>
            <person name="Ahrendt S.R."/>
            <person name="Lipzen A."/>
            <person name="Sullivan W."/>
            <person name="Andreopoulos W.B."/>
            <person name="Clum A."/>
            <person name="Lindquist E."/>
            <person name="Daum C."/>
            <person name="Ramamoorthy G.K."/>
            <person name="Gryganskyi A."/>
            <person name="Culley D."/>
            <person name="Magnuson J.K."/>
            <person name="James T.Y."/>
            <person name="O'Malley M.A."/>
            <person name="Stajich J.E."/>
            <person name="Spatafora J.W."/>
            <person name="Visel A."/>
            <person name="Grigoriev I.V."/>
        </authorList>
    </citation>
    <scope>NUCLEOTIDE SEQUENCE [LARGE SCALE GENOMIC DNA]</scope>
    <source>
        <strain evidence="2 3">68-887.2</strain>
    </source>
</reference>
<proteinExistence type="predicted"/>
<feature type="region of interest" description="Disordered" evidence="1">
    <location>
        <begin position="176"/>
        <end position="278"/>
    </location>
</feature>
<evidence type="ECO:0000313" key="3">
    <source>
        <dbReference type="Proteomes" id="UP000193986"/>
    </source>
</evidence>
<feature type="region of interest" description="Disordered" evidence="1">
    <location>
        <begin position="484"/>
        <end position="606"/>
    </location>
</feature>
<dbReference type="InParanoid" id="A0A1Y2ARK7"/>
<feature type="compositionally biased region" description="Polar residues" evidence="1">
    <location>
        <begin position="63"/>
        <end position="86"/>
    </location>
</feature>
<keyword evidence="3" id="KW-1185">Reference proteome</keyword>
<evidence type="ECO:0000256" key="1">
    <source>
        <dbReference type="SAM" id="MobiDB-lite"/>
    </source>
</evidence>
<dbReference type="Proteomes" id="UP000193986">
    <property type="component" value="Unassembled WGS sequence"/>
</dbReference>
<comment type="caution">
    <text evidence="2">The sequence shown here is derived from an EMBL/GenBank/DDBJ whole genome shotgun (WGS) entry which is preliminary data.</text>
</comment>
<feature type="compositionally biased region" description="Pro residues" evidence="1">
    <location>
        <begin position="260"/>
        <end position="271"/>
    </location>
</feature>
<dbReference type="AlphaFoldDB" id="A0A1Y2ARK7"/>
<feature type="region of interest" description="Disordered" evidence="1">
    <location>
        <begin position="1"/>
        <end position="20"/>
    </location>
</feature>
<dbReference type="EMBL" id="MCFC01000060">
    <property type="protein sequence ID" value="ORY25181.1"/>
    <property type="molecule type" value="Genomic_DNA"/>
</dbReference>
<feature type="compositionally biased region" description="Pro residues" evidence="1">
    <location>
        <begin position="187"/>
        <end position="196"/>
    </location>
</feature>
<protein>
    <submittedName>
        <fullName evidence="2">Uncharacterized protein</fullName>
    </submittedName>
</protein>
<feature type="compositionally biased region" description="Basic residues" evidence="1">
    <location>
        <begin position="585"/>
        <end position="596"/>
    </location>
</feature>
<feature type="region of interest" description="Disordered" evidence="1">
    <location>
        <begin position="50"/>
        <end position="98"/>
    </location>
</feature>